<keyword evidence="9" id="KW-1185">Reference proteome</keyword>
<feature type="region of interest" description="Disordered" evidence="5">
    <location>
        <begin position="603"/>
        <end position="870"/>
    </location>
</feature>
<dbReference type="AlphaFoldDB" id="A0A1G4JU32"/>
<comment type="subcellular location">
    <subcellularLocation>
        <location evidence="1">Membrane</location>
        <topology evidence="1">Multi-pass membrane protein</topology>
    </subcellularLocation>
</comment>
<evidence type="ECO:0000256" key="2">
    <source>
        <dbReference type="ARBA" id="ARBA00022692"/>
    </source>
</evidence>
<keyword evidence="3 6" id="KW-1133">Transmembrane helix</keyword>
<evidence type="ECO:0000256" key="1">
    <source>
        <dbReference type="ARBA" id="ARBA00004141"/>
    </source>
</evidence>
<dbReference type="Pfam" id="PF04547">
    <property type="entry name" value="Anoctamin"/>
    <property type="match status" value="1"/>
</dbReference>
<evidence type="ECO:0000256" key="3">
    <source>
        <dbReference type="ARBA" id="ARBA00022989"/>
    </source>
</evidence>
<feature type="transmembrane region" description="Helical" evidence="6">
    <location>
        <begin position="344"/>
        <end position="366"/>
    </location>
</feature>
<feature type="compositionally biased region" description="Low complexity" evidence="5">
    <location>
        <begin position="676"/>
        <end position="695"/>
    </location>
</feature>
<feature type="transmembrane region" description="Helical" evidence="6">
    <location>
        <begin position="207"/>
        <end position="234"/>
    </location>
</feature>
<feature type="compositionally biased region" description="Polar residues" evidence="5">
    <location>
        <begin position="827"/>
        <end position="842"/>
    </location>
</feature>
<dbReference type="PANTHER" id="PTHR12308:SF73">
    <property type="entry name" value="ANOCTAMIN"/>
    <property type="match status" value="1"/>
</dbReference>
<dbReference type="InterPro" id="IPR007632">
    <property type="entry name" value="Anoctamin"/>
</dbReference>
<name>A0A1G4JU32_9SACH</name>
<feature type="transmembrane region" description="Helical" evidence="6">
    <location>
        <begin position="285"/>
        <end position="306"/>
    </location>
</feature>
<evidence type="ECO:0000256" key="6">
    <source>
        <dbReference type="SAM" id="Phobius"/>
    </source>
</evidence>
<feature type="compositionally biased region" description="Basic and acidic residues" evidence="5">
    <location>
        <begin position="743"/>
        <end position="756"/>
    </location>
</feature>
<gene>
    <name evidence="8" type="ORF">LANO_0E06766G</name>
</gene>
<dbReference type="GO" id="GO:0016020">
    <property type="term" value="C:membrane"/>
    <property type="evidence" value="ECO:0007669"/>
    <property type="project" value="UniProtKB-SubCell"/>
</dbReference>
<reference evidence="9" key="1">
    <citation type="submission" date="2016-03" db="EMBL/GenBank/DDBJ databases">
        <authorList>
            <person name="Devillers Hugo."/>
        </authorList>
    </citation>
    <scope>NUCLEOTIDE SEQUENCE [LARGE SCALE GENOMIC DNA]</scope>
</reference>
<feature type="compositionally biased region" description="Polar residues" evidence="5">
    <location>
        <begin position="613"/>
        <end position="639"/>
    </location>
</feature>
<keyword evidence="2 6" id="KW-0812">Transmembrane</keyword>
<protein>
    <submittedName>
        <fullName evidence="8">LANO_0E06766g1_1</fullName>
    </submittedName>
</protein>
<feature type="compositionally biased region" description="Basic and acidic residues" evidence="5">
    <location>
        <begin position="846"/>
        <end position="856"/>
    </location>
</feature>
<sequence>MASVASLGADWCLTVEYSKENLTQLLTELSAKGLHALTRPGHSSGLVYVFVSDQNNKLPLIVSHLKYVINVVQMATPETRQQRQKLAQRLVTGSLVPSGEDLVQVSQTTGSPEIGMYFAFLKYYTRWLMILAVVGLAFRFFDSQSSAWEFNFSYTILVALWAIAFVASWKDKFRSKYGAQLQYVPSLAQLKPTTRLVFVKKMCFMPIALQFAACLVSFQFVCFLLEIFITQIYQGPLSNILALIPTGLMAVYVPILTMFYDFVLDKLIAWEKPADPVQSKLEKKFVLTFLTSYMPLFITLFVYLPLGHHINAQLEVLARFCAQYHIPVLKSDFKVNTGRYQNQYFFFMVTGQIIALLVENVLPLALNKLLPKLKGLDKPSSAVKQAEMKVSKEYPEDVEIWRQACQSNSSAWGEFDVNTQTHKLIIQFGYVTMFSCIWPLAALCCVFFNLICMKLEIWRCLNKCVIKRLPNTESSGLSSQSLSQNKAISFWDVVLNIILWISTLVSPALVTMYRGPAGGGLTMVLEKRELWHLQSVVHLDWKLVLISAFVFEHLAVLCYLVMSELIVLGNQKGSERFVTAEKLQEPPHIDLSKVVQETANFMDSSKKDDEPSTVASKAQVSTKDSGPQTSVPSYTTKSSGFERPKEAAGPSQPRNTEESQSNVTIPVEKNETSGQLSQPSQASKSSGSLSSPVAGATVPDTIPTSKNYHLRFEQGNKPMNSDLEDRRSSNTSNVQSSLDSATQDERGGESSQKEVIPKVITTSPSDEAMAGEQFVPSQVADTSKEHVADIMNGGGSSHGNAHESRDTRELGPAEELGAEKDSDYQSEHSSPTVSMKHTQASHTPRKHESSSRKIIKEVLSPLGKLKKKFP</sequence>
<organism evidence="8 9">
    <name type="scientific">Lachancea nothofagi CBS 11611</name>
    <dbReference type="NCBI Taxonomy" id="1266666"/>
    <lineage>
        <taxon>Eukaryota</taxon>
        <taxon>Fungi</taxon>
        <taxon>Dikarya</taxon>
        <taxon>Ascomycota</taxon>
        <taxon>Saccharomycotina</taxon>
        <taxon>Saccharomycetes</taxon>
        <taxon>Saccharomycetales</taxon>
        <taxon>Saccharomycetaceae</taxon>
        <taxon>Lachancea</taxon>
    </lineage>
</organism>
<dbReference type="OrthoDB" id="296386at2759"/>
<feature type="domain" description="Anoctamin transmembrane" evidence="7">
    <location>
        <begin position="113"/>
        <end position="566"/>
    </location>
</feature>
<feature type="compositionally biased region" description="Polar residues" evidence="5">
    <location>
        <begin position="729"/>
        <end position="741"/>
    </location>
</feature>
<feature type="transmembrane region" description="Helical" evidence="6">
    <location>
        <begin position="147"/>
        <end position="167"/>
    </location>
</feature>
<feature type="transmembrane region" description="Helical" evidence="6">
    <location>
        <begin position="428"/>
        <end position="451"/>
    </location>
</feature>
<feature type="compositionally biased region" description="Basic and acidic residues" evidence="5">
    <location>
        <begin position="800"/>
        <end position="826"/>
    </location>
</feature>
<evidence type="ECO:0000313" key="9">
    <source>
        <dbReference type="Proteomes" id="UP000189911"/>
    </source>
</evidence>
<evidence type="ECO:0000256" key="5">
    <source>
        <dbReference type="SAM" id="MobiDB-lite"/>
    </source>
</evidence>
<dbReference type="InterPro" id="IPR049452">
    <property type="entry name" value="Anoctamin_TM"/>
</dbReference>
<dbReference type="EMBL" id="LT598451">
    <property type="protein sequence ID" value="SCU94435.1"/>
    <property type="molecule type" value="Genomic_DNA"/>
</dbReference>
<evidence type="ECO:0000259" key="7">
    <source>
        <dbReference type="Pfam" id="PF04547"/>
    </source>
</evidence>
<evidence type="ECO:0000313" key="8">
    <source>
        <dbReference type="EMBL" id="SCU94435.1"/>
    </source>
</evidence>
<dbReference type="GO" id="GO:0032541">
    <property type="term" value="C:cortical endoplasmic reticulum"/>
    <property type="evidence" value="ECO:0007669"/>
    <property type="project" value="TreeGrafter"/>
</dbReference>
<proteinExistence type="predicted"/>
<accession>A0A1G4JU32</accession>
<evidence type="ECO:0000256" key="4">
    <source>
        <dbReference type="ARBA" id="ARBA00023136"/>
    </source>
</evidence>
<feature type="transmembrane region" description="Helical" evidence="6">
    <location>
        <begin position="493"/>
        <end position="513"/>
    </location>
</feature>
<feature type="compositionally biased region" description="Polar residues" evidence="5">
    <location>
        <begin position="652"/>
        <end position="664"/>
    </location>
</feature>
<dbReference type="PANTHER" id="PTHR12308">
    <property type="entry name" value="ANOCTAMIN"/>
    <property type="match status" value="1"/>
</dbReference>
<feature type="transmembrane region" description="Helical" evidence="6">
    <location>
        <begin position="123"/>
        <end position="141"/>
    </location>
</feature>
<dbReference type="GO" id="GO:0005254">
    <property type="term" value="F:chloride channel activity"/>
    <property type="evidence" value="ECO:0007669"/>
    <property type="project" value="TreeGrafter"/>
</dbReference>
<keyword evidence="4 6" id="KW-0472">Membrane</keyword>
<dbReference type="Proteomes" id="UP000189911">
    <property type="component" value="Chromosome E"/>
</dbReference>
<feature type="transmembrane region" description="Helical" evidence="6">
    <location>
        <begin position="240"/>
        <end position="264"/>
    </location>
</feature>